<evidence type="ECO:0000313" key="1">
    <source>
        <dbReference type="EMBL" id="EHA56432.1"/>
    </source>
</evidence>
<dbReference type="GeneID" id="12984333"/>
<proteinExistence type="predicted"/>
<gene>
    <name evidence="1" type="ORF">MGG_16082</name>
</gene>
<protein>
    <submittedName>
        <fullName evidence="1">Uncharacterized protein</fullName>
    </submittedName>
</protein>
<dbReference type="EMBL" id="CM001231">
    <property type="protein sequence ID" value="EHA56432.1"/>
    <property type="molecule type" value="Genomic_DNA"/>
</dbReference>
<evidence type="ECO:0000313" key="2">
    <source>
        <dbReference type="Proteomes" id="UP000009058"/>
    </source>
</evidence>
<organism evidence="1 2">
    <name type="scientific">Pyricularia oryzae (strain 70-15 / ATCC MYA-4617 / FGSC 8958)</name>
    <name type="common">Rice blast fungus</name>
    <name type="synonym">Magnaporthe oryzae</name>
    <dbReference type="NCBI Taxonomy" id="242507"/>
    <lineage>
        <taxon>Eukaryota</taxon>
        <taxon>Fungi</taxon>
        <taxon>Dikarya</taxon>
        <taxon>Ascomycota</taxon>
        <taxon>Pezizomycotina</taxon>
        <taxon>Sordariomycetes</taxon>
        <taxon>Sordariomycetidae</taxon>
        <taxon>Magnaporthales</taxon>
        <taxon>Pyriculariaceae</taxon>
        <taxon>Pyricularia</taxon>
    </lineage>
</organism>
<accession>G4MQ39</accession>
<dbReference type="RefSeq" id="XP_003709044.1">
    <property type="nucleotide sequence ID" value="XM_003708996.1"/>
</dbReference>
<dbReference type="InParanoid" id="G4MQ39"/>
<reference key="2">
    <citation type="submission" date="2011-05" db="EMBL/GenBank/DDBJ databases">
        <title>The Genome Sequence of Magnaporthe oryzae 70-15.</title>
        <authorList>
            <consortium name="The Broad Institute Genome Sequencing Platform"/>
            <person name="Ma L.-J."/>
            <person name="Dead R."/>
            <person name="Young S.K."/>
            <person name="Zeng Q."/>
            <person name="Gargeya S."/>
            <person name="Fitzgerald M."/>
            <person name="Haas B."/>
            <person name="Abouelleil A."/>
            <person name="Alvarado L."/>
            <person name="Arachchi H.M."/>
            <person name="Berlin A."/>
            <person name="Brown A."/>
            <person name="Chapman S.B."/>
            <person name="Chen Z."/>
            <person name="Dunbar C."/>
            <person name="Freedman E."/>
            <person name="Gearin G."/>
            <person name="Gellesch M."/>
            <person name="Goldberg J."/>
            <person name="Griggs A."/>
            <person name="Gujja S."/>
            <person name="Heiman D."/>
            <person name="Howarth C."/>
            <person name="Larson L."/>
            <person name="Lui A."/>
            <person name="MacDonald P.J.P."/>
            <person name="Mehta T."/>
            <person name="Montmayeur A."/>
            <person name="Murphy C."/>
            <person name="Neiman D."/>
            <person name="Pearson M."/>
            <person name="Priest M."/>
            <person name="Roberts A."/>
            <person name="Saif S."/>
            <person name="Shea T."/>
            <person name="Shenoy N."/>
            <person name="Sisk P."/>
            <person name="Stolte C."/>
            <person name="Sykes S."/>
            <person name="Yandava C."/>
            <person name="Wortman J."/>
            <person name="Nusbaum C."/>
            <person name="Birren B."/>
        </authorList>
    </citation>
    <scope>NUCLEOTIDE SEQUENCE</scope>
    <source>
        <strain>70-15</strain>
    </source>
</reference>
<dbReference type="VEuPathDB" id="FungiDB:MGG_16082"/>
<dbReference type="KEGG" id="mgr:MGG_16082"/>
<feature type="non-terminal residue" evidence="1">
    <location>
        <position position="1"/>
    </location>
</feature>
<name>G4MQ39_PYRO7</name>
<dbReference type="AlphaFoldDB" id="G4MQ39"/>
<reference evidence="1 2" key="1">
    <citation type="journal article" date="2005" name="Nature">
        <title>The genome sequence of the rice blast fungus Magnaporthe grisea.</title>
        <authorList>
            <person name="Dean R.A."/>
            <person name="Talbot N.J."/>
            <person name="Ebbole D.J."/>
            <person name="Farman M.L."/>
            <person name="Mitchell T.K."/>
            <person name="Orbach M.J."/>
            <person name="Thon M."/>
            <person name="Kulkarni R."/>
            <person name="Xu J.R."/>
            <person name="Pan H."/>
            <person name="Read N.D."/>
            <person name="Lee Y.H."/>
            <person name="Carbone I."/>
            <person name="Brown D."/>
            <person name="Oh Y.Y."/>
            <person name="Donofrio N."/>
            <person name="Jeong J.S."/>
            <person name="Soanes D.M."/>
            <person name="Djonovic S."/>
            <person name="Kolomiets E."/>
            <person name="Rehmeyer C."/>
            <person name="Li W."/>
            <person name="Harding M."/>
            <person name="Kim S."/>
            <person name="Lebrun M.H."/>
            <person name="Bohnert H."/>
            <person name="Coughlan S."/>
            <person name="Butler J."/>
            <person name="Calvo S."/>
            <person name="Ma L.J."/>
            <person name="Nicol R."/>
            <person name="Purcell S."/>
            <person name="Nusbaum C."/>
            <person name="Galagan J.E."/>
            <person name="Birren B.W."/>
        </authorList>
    </citation>
    <scope>NUCLEOTIDE SEQUENCE [LARGE SCALE GENOMIC DNA]</scope>
    <source>
        <strain evidence="2">70-15 / ATCC MYA-4617 / FGSC 8958</strain>
    </source>
</reference>
<keyword evidence="2" id="KW-1185">Reference proteome</keyword>
<sequence>SACSCTPGGKIRDRTAAFTTFQCCQNANFTSIGQIKGKSGNGVCDFSQNSGFAKLSMLQMTVVNAPLGRDCAMQITLVTCTHEFAGQFGPPCPLALSSNISPVCLVSRSESPKLNLGATNGAYFQCFQIQARCGRRADGA</sequence>
<dbReference type="Proteomes" id="UP000009058">
    <property type="component" value="Chromosome 1"/>
</dbReference>